<dbReference type="OrthoDB" id="2565191at2759"/>
<protein>
    <submittedName>
        <fullName evidence="2">Uncharacterized protein</fullName>
    </submittedName>
</protein>
<reference evidence="2 3" key="1">
    <citation type="submission" date="2018-06" db="EMBL/GenBank/DDBJ databases">
        <title>A transcriptomic atlas of mushroom development highlights an independent origin of complex multicellularity.</title>
        <authorList>
            <consortium name="DOE Joint Genome Institute"/>
            <person name="Krizsan K."/>
            <person name="Almasi E."/>
            <person name="Merenyi Z."/>
            <person name="Sahu N."/>
            <person name="Viragh M."/>
            <person name="Koszo T."/>
            <person name="Mondo S."/>
            <person name="Kiss B."/>
            <person name="Balint B."/>
            <person name="Kues U."/>
            <person name="Barry K."/>
            <person name="Hegedus J.C."/>
            <person name="Henrissat B."/>
            <person name="Johnson J."/>
            <person name="Lipzen A."/>
            <person name="Ohm R."/>
            <person name="Nagy I."/>
            <person name="Pangilinan J."/>
            <person name="Yan J."/>
            <person name="Xiong Y."/>
            <person name="Grigoriev I.V."/>
            <person name="Hibbett D.S."/>
            <person name="Nagy L.G."/>
        </authorList>
    </citation>
    <scope>NUCLEOTIDE SEQUENCE [LARGE SCALE GENOMIC DNA]</scope>
    <source>
        <strain evidence="2 3">SZMC22713</strain>
    </source>
</reference>
<evidence type="ECO:0000313" key="3">
    <source>
        <dbReference type="Proteomes" id="UP000294933"/>
    </source>
</evidence>
<dbReference type="EMBL" id="ML170156">
    <property type="protein sequence ID" value="TDL30038.1"/>
    <property type="molecule type" value="Genomic_DNA"/>
</dbReference>
<feature type="compositionally biased region" description="Acidic residues" evidence="1">
    <location>
        <begin position="199"/>
        <end position="216"/>
    </location>
</feature>
<evidence type="ECO:0000256" key="1">
    <source>
        <dbReference type="SAM" id="MobiDB-lite"/>
    </source>
</evidence>
<dbReference type="AlphaFoldDB" id="A0A4V3AZQ5"/>
<evidence type="ECO:0000313" key="2">
    <source>
        <dbReference type="EMBL" id="TDL30038.1"/>
    </source>
</evidence>
<gene>
    <name evidence="2" type="ORF">BD410DRAFT_50512</name>
</gene>
<sequence length="333" mass="36932">MSTRRRTTVHDLASLRVRPDGTRVKNATPSLRSAASAARDAAGNWIASDAGGKGDVPRWRKKKKRLVEEQDEGGEVGGGDDGVVDGTRDEDEGEDTGPKDPRAKKRRRFLEDLTYLDAPLERSSQEVESAANDAASLPVPSSELLKCIHYYASRYYTARGELFDAAKEARREKKVRKMERLKNEGSSSRGSTDGRENEEGVESEDGDEQENEDGNENTDSVTGRAETEEADSKGSKVKKKVLRRDMYKAFDGSALMAIGMLIQEHIFSMMSTGPGEGWEDEMVALEEEKRVRSAARRKRIKSETREVGINEEEEVTDGGEEESDESEEDSSND</sequence>
<feature type="compositionally biased region" description="Low complexity" evidence="1">
    <location>
        <begin position="32"/>
        <end position="42"/>
    </location>
</feature>
<feature type="compositionally biased region" description="Basic and acidic residues" evidence="1">
    <location>
        <begin position="225"/>
        <end position="234"/>
    </location>
</feature>
<dbReference type="Proteomes" id="UP000294933">
    <property type="component" value="Unassembled WGS sequence"/>
</dbReference>
<accession>A0A4V3AZQ5</accession>
<proteinExistence type="predicted"/>
<feature type="region of interest" description="Disordered" evidence="1">
    <location>
        <begin position="1"/>
        <end position="143"/>
    </location>
</feature>
<organism evidence="2 3">
    <name type="scientific">Rickenella mellea</name>
    <dbReference type="NCBI Taxonomy" id="50990"/>
    <lineage>
        <taxon>Eukaryota</taxon>
        <taxon>Fungi</taxon>
        <taxon>Dikarya</taxon>
        <taxon>Basidiomycota</taxon>
        <taxon>Agaricomycotina</taxon>
        <taxon>Agaricomycetes</taxon>
        <taxon>Hymenochaetales</taxon>
        <taxon>Rickenellaceae</taxon>
        <taxon>Rickenella</taxon>
    </lineage>
</organism>
<keyword evidence="3" id="KW-1185">Reference proteome</keyword>
<feature type="region of interest" description="Disordered" evidence="1">
    <location>
        <begin position="290"/>
        <end position="333"/>
    </location>
</feature>
<feature type="compositionally biased region" description="Acidic residues" evidence="1">
    <location>
        <begin position="309"/>
        <end position="333"/>
    </location>
</feature>
<feature type="region of interest" description="Disordered" evidence="1">
    <location>
        <begin position="174"/>
        <end position="239"/>
    </location>
</feature>
<dbReference type="VEuPathDB" id="FungiDB:BD410DRAFT_50512"/>
<dbReference type="STRING" id="50990.A0A4V3AZQ5"/>
<name>A0A4V3AZQ5_9AGAM</name>